<accession>A0A7W7MT16</accession>
<protein>
    <submittedName>
        <fullName evidence="1">Uncharacterized protein</fullName>
    </submittedName>
</protein>
<organism evidence="1 2">
    <name type="scientific">Actinoplanes digitatis</name>
    <dbReference type="NCBI Taxonomy" id="1868"/>
    <lineage>
        <taxon>Bacteria</taxon>
        <taxon>Bacillati</taxon>
        <taxon>Actinomycetota</taxon>
        <taxon>Actinomycetes</taxon>
        <taxon>Micromonosporales</taxon>
        <taxon>Micromonosporaceae</taxon>
        <taxon>Actinoplanes</taxon>
    </lineage>
</organism>
<dbReference type="RefSeq" id="WP_377921626.1">
    <property type="nucleotide sequence ID" value="NZ_JBHSVC010000001.1"/>
</dbReference>
<dbReference type="Proteomes" id="UP000578112">
    <property type="component" value="Unassembled WGS sequence"/>
</dbReference>
<comment type="caution">
    <text evidence="1">The sequence shown here is derived from an EMBL/GenBank/DDBJ whole genome shotgun (WGS) entry which is preliminary data.</text>
</comment>
<reference evidence="1 2" key="1">
    <citation type="submission" date="2020-08" db="EMBL/GenBank/DDBJ databases">
        <title>Sequencing the genomes of 1000 actinobacteria strains.</title>
        <authorList>
            <person name="Klenk H.-P."/>
        </authorList>
    </citation>
    <scope>NUCLEOTIDE SEQUENCE [LARGE SCALE GENOMIC DNA]</scope>
    <source>
        <strain evidence="1 2">DSM 43149</strain>
    </source>
</reference>
<dbReference type="AlphaFoldDB" id="A0A7W7MT16"/>
<sequence length="170" mass="18601">MRLVAGRCTDESRAGTEHLLRIYPNGLRGVPKGLVDLHRMYELAHTPQFAATHRRRRLVRRRLDWRVGLSSSISGGQGPIFWGRLASFSRLPDRVPTRQKPHCPFNGYATAAMSDRKLTDSVGITFQPALQDLFTSSGYSGRINEAVAEALAVSALPGSPSTTNAEITAG</sequence>
<evidence type="ECO:0000313" key="1">
    <source>
        <dbReference type="EMBL" id="MBB4765320.1"/>
    </source>
</evidence>
<evidence type="ECO:0000313" key="2">
    <source>
        <dbReference type="Proteomes" id="UP000578112"/>
    </source>
</evidence>
<proteinExistence type="predicted"/>
<keyword evidence="2" id="KW-1185">Reference proteome</keyword>
<gene>
    <name evidence="1" type="ORF">BJ971_005876</name>
</gene>
<name>A0A7W7MT16_9ACTN</name>
<dbReference type="EMBL" id="JACHNH010000001">
    <property type="protein sequence ID" value="MBB4765320.1"/>
    <property type="molecule type" value="Genomic_DNA"/>
</dbReference>